<comment type="caution">
    <text evidence="1">The sequence shown here is derived from an EMBL/GenBank/DDBJ whole genome shotgun (WGS) entry which is preliminary data.</text>
</comment>
<dbReference type="EMBL" id="JAPWDV010000001">
    <property type="protein sequence ID" value="KAJ6225595.1"/>
    <property type="molecule type" value="Genomic_DNA"/>
</dbReference>
<evidence type="ECO:0000313" key="2">
    <source>
        <dbReference type="Proteomes" id="UP001142055"/>
    </source>
</evidence>
<proteinExistence type="predicted"/>
<sequence>FSDGERLHFQLIPGVNGPCPTKKTEFNSKYRRKILNLFNDDNDDDDHQLSFKLKWNYINRKKDDNSREKSAID</sequence>
<organism evidence="1 2">
    <name type="scientific">Blomia tropicalis</name>
    <name type="common">Mite</name>
    <dbReference type="NCBI Taxonomy" id="40697"/>
    <lineage>
        <taxon>Eukaryota</taxon>
        <taxon>Metazoa</taxon>
        <taxon>Ecdysozoa</taxon>
        <taxon>Arthropoda</taxon>
        <taxon>Chelicerata</taxon>
        <taxon>Arachnida</taxon>
        <taxon>Acari</taxon>
        <taxon>Acariformes</taxon>
        <taxon>Sarcoptiformes</taxon>
        <taxon>Astigmata</taxon>
        <taxon>Glycyphagoidea</taxon>
        <taxon>Echimyopodidae</taxon>
        <taxon>Blomia</taxon>
    </lineage>
</organism>
<protein>
    <submittedName>
        <fullName evidence="1">Uncharacterized protein</fullName>
    </submittedName>
</protein>
<feature type="non-terminal residue" evidence="1">
    <location>
        <position position="1"/>
    </location>
</feature>
<dbReference type="AlphaFoldDB" id="A0A9Q0RTC5"/>
<dbReference type="Proteomes" id="UP001142055">
    <property type="component" value="Chromosome 1"/>
</dbReference>
<accession>A0A9Q0RTC5</accession>
<evidence type="ECO:0000313" key="1">
    <source>
        <dbReference type="EMBL" id="KAJ6225595.1"/>
    </source>
</evidence>
<feature type="non-terminal residue" evidence="1">
    <location>
        <position position="73"/>
    </location>
</feature>
<keyword evidence="2" id="KW-1185">Reference proteome</keyword>
<gene>
    <name evidence="1" type="ORF">RDWZM_004140</name>
</gene>
<name>A0A9Q0RTC5_BLOTA</name>
<reference evidence="1" key="1">
    <citation type="submission" date="2022-12" db="EMBL/GenBank/DDBJ databases">
        <title>Genome assemblies of Blomia tropicalis.</title>
        <authorList>
            <person name="Cui Y."/>
        </authorList>
    </citation>
    <scope>NUCLEOTIDE SEQUENCE</scope>
    <source>
        <tissue evidence="1">Adult mites</tissue>
    </source>
</reference>